<dbReference type="InterPro" id="IPR029035">
    <property type="entry name" value="DHS-like_NAD/FAD-binding_dom"/>
</dbReference>
<protein>
    <submittedName>
        <fullName evidence="1">Uncharacterized protein</fullName>
    </submittedName>
</protein>
<dbReference type="EMBL" id="QUAH01000012">
    <property type="protein sequence ID" value="RFT15122.1"/>
    <property type="molecule type" value="Genomic_DNA"/>
</dbReference>
<name>A0A3E2BKE0_9BACT</name>
<dbReference type="Proteomes" id="UP000257323">
    <property type="component" value="Unassembled WGS sequence"/>
</dbReference>
<comment type="caution">
    <text evidence="1">The sequence shown here is derived from an EMBL/GenBank/DDBJ whole genome shotgun (WGS) entry which is preliminary data.</text>
</comment>
<dbReference type="AlphaFoldDB" id="A0A3E2BKE0"/>
<reference evidence="1 2" key="1">
    <citation type="submission" date="2018-08" db="EMBL/GenBank/DDBJ databases">
        <title>Genome analysis of the thermophilic bacterium of the candidate phylum Aminicenantes from deep subsurface aquifer revealed its physiology and ecological role.</title>
        <authorList>
            <person name="Kadnikov V.V."/>
            <person name="Mardanov A.V."/>
            <person name="Beletsky A.V."/>
            <person name="Karnachuk O.V."/>
            <person name="Ravin N.V."/>
        </authorList>
    </citation>
    <scope>NUCLEOTIDE SEQUENCE [LARGE SCALE GENOMIC DNA]</scope>
    <source>
        <strain evidence="1">BY38</strain>
    </source>
</reference>
<sequence length="468" mass="52179">MSENERKQETAKKDQFWVGGEELLPKLPQVIGEAGGRSEENDRKVEQALEEIRIRIGTLLKTDTVSLLLGAGASVECGGQLIGSVPPDLEKALQTEGILESTNPRIRRWLALFYLAIWGCGDHNSPTTREAILKRRQEMNSPNPTVLTANFEQVLAQLHQWRAALPAVGGHLRIDGSLAINAKAKDLDEALQHATHALAKTCVLPVDGKEQGLVSYRTLIRELLTRPLNLKRVNLFTLNYDTLVEQAADAEGVVLLDGFVGTQRRLFRPESYEQDLYFPAETTEGCVHRFDRVLHLYKLHGSITWRRTEPTIDNPYGVQSERFDPKTTDPLLIYPTPTKYGETLGLPYSELFRRFAAAVVRPQSVLFVIGYGFGDEHVNAIIRQALAVPSFTLVIVDPDPKSEFVQVLKKQKDHRVWIAQGPTLGTFSGFVGQLLPDLQDEQVRQKVIATYRALSKDKPSQGGATDGD</sequence>
<gene>
    <name evidence="1" type="ORF">OP8BY_0586</name>
</gene>
<accession>A0A3E2BKE0</accession>
<dbReference type="SUPFAM" id="SSF52467">
    <property type="entry name" value="DHS-like NAD/FAD-binding domain"/>
    <property type="match status" value="1"/>
</dbReference>
<organism evidence="1 2">
    <name type="scientific">Candidatus Saccharicenans subterraneus</name>
    <dbReference type="NCBI Taxonomy" id="2508984"/>
    <lineage>
        <taxon>Bacteria</taxon>
        <taxon>Candidatus Aminicenantota</taxon>
        <taxon>Candidatus Aminicenantia</taxon>
        <taxon>Candidatus Aminicenantales</taxon>
        <taxon>Candidatus Saccharicenantaceae</taxon>
        <taxon>Candidatus Saccharicenans</taxon>
    </lineage>
</organism>
<evidence type="ECO:0000313" key="2">
    <source>
        <dbReference type="Proteomes" id="UP000257323"/>
    </source>
</evidence>
<evidence type="ECO:0000313" key="1">
    <source>
        <dbReference type="EMBL" id="RFT15122.1"/>
    </source>
</evidence>
<proteinExistence type="predicted"/>
<dbReference type="Pfam" id="PF13289">
    <property type="entry name" value="SIR2_2"/>
    <property type="match status" value="1"/>
</dbReference>